<keyword evidence="1" id="KW-0472">Membrane</keyword>
<sequence length="67" mass="7771">MMGPLIGFALLALIVIVFFLVFERIFEHALKTNAFFVNAFLRMMILALVCLLLYHFLPWFSTLFTAL</sequence>
<organism evidence="2 3">
    <name type="scientific">Brevibacillus reuszeri</name>
    <dbReference type="NCBI Taxonomy" id="54915"/>
    <lineage>
        <taxon>Bacteria</taxon>
        <taxon>Bacillati</taxon>
        <taxon>Bacillota</taxon>
        <taxon>Bacilli</taxon>
        <taxon>Bacillales</taxon>
        <taxon>Paenibacillaceae</taxon>
        <taxon>Brevibacillus</taxon>
    </lineage>
</organism>
<dbReference type="Proteomes" id="UP000319578">
    <property type="component" value="Unassembled WGS sequence"/>
</dbReference>
<dbReference type="RefSeq" id="WP_409362436.1">
    <property type="nucleotide sequence ID" value="NZ_BJON01000027.1"/>
</dbReference>
<accession>A0ABQ0TWM4</accession>
<keyword evidence="1" id="KW-0812">Transmembrane</keyword>
<keyword evidence="3" id="KW-1185">Reference proteome</keyword>
<gene>
    <name evidence="2" type="ORF">BRE01_59440</name>
</gene>
<proteinExistence type="predicted"/>
<reference evidence="2 3" key="1">
    <citation type="submission" date="2019-06" db="EMBL/GenBank/DDBJ databases">
        <title>Whole genome shotgun sequence of Brevibacillus reuszeri NBRC 15719.</title>
        <authorList>
            <person name="Hosoyama A."/>
            <person name="Uohara A."/>
            <person name="Ohji S."/>
            <person name="Ichikawa N."/>
        </authorList>
    </citation>
    <scope>NUCLEOTIDE SEQUENCE [LARGE SCALE GENOMIC DNA]</scope>
    <source>
        <strain evidence="2 3">NBRC 15719</strain>
    </source>
</reference>
<evidence type="ECO:0000256" key="1">
    <source>
        <dbReference type="SAM" id="Phobius"/>
    </source>
</evidence>
<protein>
    <submittedName>
        <fullName evidence="2">Uncharacterized protein</fullName>
    </submittedName>
</protein>
<comment type="caution">
    <text evidence="2">The sequence shown here is derived from an EMBL/GenBank/DDBJ whole genome shotgun (WGS) entry which is preliminary data.</text>
</comment>
<name>A0ABQ0TWM4_9BACL</name>
<evidence type="ECO:0000313" key="3">
    <source>
        <dbReference type="Proteomes" id="UP000319578"/>
    </source>
</evidence>
<feature type="transmembrane region" description="Helical" evidence="1">
    <location>
        <begin position="34"/>
        <end position="57"/>
    </location>
</feature>
<feature type="transmembrane region" description="Helical" evidence="1">
    <location>
        <begin position="6"/>
        <end position="22"/>
    </location>
</feature>
<dbReference type="EMBL" id="BJON01000027">
    <property type="protein sequence ID" value="GED72242.1"/>
    <property type="molecule type" value="Genomic_DNA"/>
</dbReference>
<keyword evidence="1" id="KW-1133">Transmembrane helix</keyword>
<evidence type="ECO:0000313" key="2">
    <source>
        <dbReference type="EMBL" id="GED72242.1"/>
    </source>
</evidence>